<protein>
    <submittedName>
        <fullName evidence="1">Uncharacterized protein</fullName>
    </submittedName>
</protein>
<evidence type="ECO:0000313" key="1">
    <source>
        <dbReference type="EMBL" id="KAJ3535427.1"/>
    </source>
</evidence>
<accession>A0ACC1SAC8</accession>
<name>A0ACC1SAC8_9HYPO</name>
<gene>
    <name evidence="1" type="ORF">NM208_g7138</name>
</gene>
<dbReference type="EMBL" id="JANRMS010000712">
    <property type="protein sequence ID" value="KAJ3535427.1"/>
    <property type="molecule type" value="Genomic_DNA"/>
</dbReference>
<dbReference type="Proteomes" id="UP001148629">
    <property type="component" value="Unassembled WGS sequence"/>
</dbReference>
<keyword evidence="2" id="KW-1185">Reference proteome</keyword>
<organism evidence="1 2">
    <name type="scientific">Fusarium decemcellulare</name>
    <dbReference type="NCBI Taxonomy" id="57161"/>
    <lineage>
        <taxon>Eukaryota</taxon>
        <taxon>Fungi</taxon>
        <taxon>Dikarya</taxon>
        <taxon>Ascomycota</taxon>
        <taxon>Pezizomycotina</taxon>
        <taxon>Sordariomycetes</taxon>
        <taxon>Hypocreomycetidae</taxon>
        <taxon>Hypocreales</taxon>
        <taxon>Nectriaceae</taxon>
        <taxon>Fusarium</taxon>
        <taxon>Fusarium decemcellulare species complex</taxon>
    </lineage>
</organism>
<evidence type="ECO:0000313" key="2">
    <source>
        <dbReference type="Proteomes" id="UP001148629"/>
    </source>
</evidence>
<comment type="caution">
    <text evidence="1">The sequence shown here is derived from an EMBL/GenBank/DDBJ whole genome shotgun (WGS) entry which is preliminary data.</text>
</comment>
<reference evidence="1" key="1">
    <citation type="submission" date="2022-08" db="EMBL/GenBank/DDBJ databases">
        <title>Genome Sequence of Fusarium decemcellulare.</title>
        <authorList>
            <person name="Buettner E."/>
        </authorList>
    </citation>
    <scope>NUCLEOTIDE SEQUENCE</scope>
    <source>
        <strain evidence="1">Babe19</strain>
    </source>
</reference>
<sequence>MKEPSPKTANYTDEDSLVAAFEGQDALIEAFNPAAAAHQSLIVQAALEAGVKHIMTPDFSSDTFHPRAGEVLVFEPKIVAQRELERIVAASGDSLSWTAIVIGPWYDWGIEQGMLWINKSSRTITRFGSGNQKLSMSRFGLAAEATIAVLKDPQRFANRPAYFASHTLSTNQLIKYTQEVAPGNWTIDDASVEELRATGRKLWDEDTTNGVTNRLSSRAYPMLATAALFDEDNSYGADFGDKLEDGWDEGDAALKENLKRLLA</sequence>
<proteinExistence type="predicted"/>